<keyword evidence="2" id="KW-0472">Membrane</keyword>
<organism evidence="3 4">
    <name type="scientific">Sphingomonas palmae</name>
    <dbReference type="NCBI Taxonomy" id="1855283"/>
    <lineage>
        <taxon>Bacteria</taxon>
        <taxon>Pseudomonadati</taxon>
        <taxon>Pseudomonadota</taxon>
        <taxon>Alphaproteobacteria</taxon>
        <taxon>Sphingomonadales</taxon>
        <taxon>Sphingomonadaceae</taxon>
        <taxon>Sphingomonas</taxon>
    </lineage>
</organism>
<dbReference type="SUPFAM" id="SSF69047">
    <property type="entry name" value="Hypothetical protein YjbJ"/>
    <property type="match status" value="1"/>
</dbReference>
<dbReference type="AlphaFoldDB" id="A0A1H7V1D5"/>
<evidence type="ECO:0000313" key="4">
    <source>
        <dbReference type="Proteomes" id="UP000199214"/>
    </source>
</evidence>
<gene>
    <name evidence="3" type="ORF">SAMN05216382_3152</name>
</gene>
<evidence type="ECO:0000256" key="2">
    <source>
        <dbReference type="SAM" id="Phobius"/>
    </source>
</evidence>
<dbReference type="Proteomes" id="UP000199214">
    <property type="component" value="Unassembled WGS sequence"/>
</dbReference>
<evidence type="ECO:0000256" key="1">
    <source>
        <dbReference type="SAM" id="MobiDB-lite"/>
    </source>
</evidence>
<dbReference type="InterPro" id="IPR036629">
    <property type="entry name" value="YjbJ_sf"/>
</dbReference>
<dbReference type="EMBL" id="FNZZ01000008">
    <property type="protein sequence ID" value="SEM02953.1"/>
    <property type="molecule type" value="Genomic_DNA"/>
</dbReference>
<feature type="region of interest" description="Disordered" evidence="1">
    <location>
        <begin position="82"/>
        <end position="108"/>
    </location>
</feature>
<sequence>MNKNELHGGARYLGGKVEKAVGDAVNSREWQVDGVVDQVAGGAENLYGRARSVAEDAIDAAPGFVDEAKERFDKARERLGDAAGDRARDVADRATERARDLADRADDAAARGTRKANAAVSDNPASWAVLAAVGAGIGGYLLGWLIHGDRA</sequence>
<proteinExistence type="predicted"/>
<keyword evidence="2" id="KW-1133">Transmembrane helix</keyword>
<name>A0A1H7V1D5_9SPHN</name>
<dbReference type="STRING" id="1855283.SAMN05216382_3152"/>
<keyword evidence="2" id="KW-0812">Transmembrane</keyword>
<accession>A0A1H7V1D5</accession>
<feature type="transmembrane region" description="Helical" evidence="2">
    <location>
        <begin position="125"/>
        <end position="146"/>
    </location>
</feature>
<keyword evidence="4" id="KW-1185">Reference proteome</keyword>
<dbReference type="RefSeq" id="WP_093008030.1">
    <property type="nucleotide sequence ID" value="NZ_FNZZ01000008.1"/>
</dbReference>
<evidence type="ECO:0000313" key="3">
    <source>
        <dbReference type="EMBL" id="SEM02953.1"/>
    </source>
</evidence>
<dbReference type="OrthoDB" id="7585178at2"/>
<dbReference type="Gene3D" id="1.20.120.20">
    <property type="entry name" value="Apolipoprotein"/>
    <property type="match status" value="1"/>
</dbReference>
<protein>
    <submittedName>
        <fullName evidence="3">Uncharacterized conserved protein YjbJ, UPF0337 family</fullName>
    </submittedName>
</protein>
<reference evidence="4" key="1">
    <citation type="submission" date="2016-10" db="EMBL/GenBank/DDBJ databases">
        <authorList>
            <person name="Varghese N."/>
            <person name="Submissions S."/>
        </authorList>
    </citation>
    <scope>NUCLEOTIDE SEQUENCE [LARGE SCALE GENOMIC DNA]</scope>
    <source>
        <strain evidence="4">JS21-1</strain>
    </source>
</reference>